<comment type="caution">
    <text evidence="2">The sequence shown here is derived from an EMBL/GenBank/DDBJ whole genome shotgun (WGS) entry which is preliminary data.</text>
</comment>
<dbReference type="PROSITE" id="PS50105">
    <property type="entry name" value="SAM_DOMAIN"/>
    <property type="match status" value="1"/>
</dbReference>
<keyword evidence="3" id="KW-1185">Reference proteome</keyword>
<dbReference type="InterPro" id="IPR001660">
    <property type="entry name" value="SAM"/>
</dbReference>
<reference evidence="2 3" key="1">
    <citation type="journal article" date="2021" name="Sci. Rep.">
        <title>The genome of the diatom Chaetoceros tenuissimus carries an ancient integrated fragment of an extant virus.</title>
        <authorList>
            <person name="Hongo Y."/>
            <person name="Kimura K."/>
            <person name="Takaki Y."/>
            <person name="Yoshida Y."/>
            <person name="Baba S."/>
            <person name="Kobayashi G."/>
            <person name="Nagasaki K."/>
            <person name="Hano T."/>
            <person name="Tomaru Y."/>
        </authorList>
    </citation>
    <scope>NUCLEOTIDE SEQUENCE [LARGE SCALE GENOMIC DNA]</scope>
    <source>
        <strain evidence="2 3">NIES-3715</strain>
    </source>
</reference>
<name>A0AAD3CUK8_9STRA</name>
<feature type="domain" description="SAM" evidence="1">
    <location>
        <begin position="95"/>
        <end position="139"/>
    </location>
</feature>
<proteinExistence type="predicted"/>
<organism evidence="2 3">
    <name type="scientific">Chaetoceros tenuissimus</name>
    <dbReference type="NCBI Taxonomy" id="426638"/>
    <lineage>
        <taxon>Eukaryota</taxon>
        <taxon>Sar</taxon>
        <taxon>Stramenopiles</taxon>
        <taxon>Ochrophyta</taxon>
        <taxon>Bacillariophyta</taxon>
        <taxon>Coscinodiscophyceae</taxon>
        <taxon>Chaetocerotophycidae</taxon>
        <taxon>Chaetocerotales</taxon>
        <taxon>Chaetocerotaceae</taxon>
        <taxon>Chaetoceros</taxon>
    </lineage>
</organism>
<accession>A0AAD3CUK8</accession>
<dbReference type="SUPFAM" id="SSF47769">
    <property type="entry name" value="SAM/Pointed domain"/>
    <property type="match status" value="1"/>
</dbReference>
<dbReference type="Gene3D" id="1.10.150.50">
    <property type="entry name" value="Transcription Factor, Ets-1"/>
    <property type="match status" value="1"/>
</dbReference>
<dbReference type="AlphaFoldDB" id="A0AAD3CUK8"/>
<dbReference type="Proteomes" id="UP001054902">
    <property type="component" value="Unassembled WGS sequence"/>
</dbReference>
<sequence length="162" mass="18644">MVSIGSQFSTGDQTSKESFWRSGFKVCNSCQKQCIKEEDHVAGCRHNGDGYGTTVFTCTACGWKTSFQYDEASDIYYYETRNFDRVPKKVQPQPWSNLNVSNWLQSSGISATALKKLQEYAISGPDMYEMTDKKLKALGFEKLDRYMIMHVKNEKMEKHQEK</sequence>
<evidence type="ECO:0000259" key="1">
    <source>
        <dbReference type="PROSITE" id="PS50105"/>
    </source>
</evidence>
<evidence type="ECO:0000313" key="2">
    <source>
        <dbReference type="EMBL" id="GFH52243.1"/>
    </source>
</evidence>
<evidence type="ECO:0000313" key="3">
    <source>
        <dbReference type="Proteomes" id="UP001054902"/>
    </source>
</evidence>
<dbReference type="EMBL" id="BLLK01000045">
    <property type="protein sequence ID" value="GFH52243.1"/>
    <property type="molecule type" value="Genomic_DNA"/>
</dbReference>
<gene>
    <name evidence="2" type="ORF">CTEN210_08719</name>
</gene>
<dbReference type="InterPro" id="IPR013761">
    <property type="entry name" value="SAM/pointed_sf"/>
</dbReference>
<protein>
    <recommendedName>
        <fullName evidence="1">SAM domain-containing protein</fullName>
    </recommendedName>
</protein>